<evidence type="ECO:0000313" key="2">
    <source>
        <dbReference type="Proteomes" id="UP000029801"/>
    </source>
</evidence>
<dbReference type="EMBL" id="AXZV01000001">
    <property type="protein sequence ID" value="KGH44397.1"/>
    <property type="molecule type" value="Genomic_DNA"/>
</dbReference>
<sequence length="410" mass="46207">MLVAQLIRMIVTSFKTIVTLLRYNRRKHVTIIWMEGAKNVIKLVNQLEYISQSTGIPVTIGESVSTSTLSLSRSDQNNTVVVQGTILDKPVLFMSYGGQRDLRPLGLYARVSQVNRDPLVFIFPQLSANERHEYLKNRMPFMTSDGEMFLPFMGTRLLPEAVNDSPGIAGNPLASAAQRLALTIVLAQLIFERHPEKAKVCPELAAFRTTDDRFLIKSGQCFASTIGKQVSINNRVTFSRAVKPLVAHGWLKSIGETKERVYTCELDSRRFFDQIAPFLVSPVQSVDLVQLAKASVESASKNFLYSGLTGLSKVTMISDNRKQQTVIMDRSRRQTLRTTVDADTDERKVACEVQVSKYQLSGFNTLFRLIANYPKNVLDPFHLYVLFRNDMDERTQGEAEELVDQIWNGA</sequence>
<proteinExistence type="predicted"/>
<protein>
    <submittedName>
        <fullName evidence="1">Uncharacterized protein</fullName>
    </submittedName>
</protein>
<dbReference type="Proteomes" id="UP000029801">
    <property type="component" value="Chromosome"/>
</dbReference>
<evidence type="ECO:0000313" key="1">
    <source>
        <dbReference type="EMBL" id="KGH44397.1"/>
    </source>
</evidence>
<comment type="caution">
    <text evidence="1">The sequence shown here is derived from an EMBL/GenBank/DDBJ whole genome shotgun (WGS) entry which is preliminary data.</text>
</comment>
<accession>A0AAW3FSM6</accession>
<organism evidence="1 2">
    <name type="scientific">Lactiplantibacillus plantarum CMPG5300</name>
    <dbReference type="NCBI Taxonomy" id="1304889"/>
    <lineage>
        <taxon>Bacteria</taxon>
        <taxon>Bacillati</taxon>
        <taxon>Bacillota</taxon>
        <taxon>Bacilli</taxon>
        <taxon>Lactobacillales</taxon>
        <taxon>Lactobacillaceae</taxon>
        <taxon>Lactiplantibacillus</taxon>
    </lineage>
</organism>
<name>A0AAW3FSM6_LACPN</name>
<reference evidence="1 2" key="1">
    <citation type="journal article" date="2014" name="Genome Announc.">
        <title>Draft Genome Sequence of Lactobacillus plantarum CMPG5300, a Human Vaginal Isolate.</title>
        <authorList>
            <person name="Malik S."/>
            <person name="Siezen R.J."/>
            <person name="Renckens B."/>
            <person name="Vaneechoutte M."/>
            <person name="Vanderleyden J."/>
            <person name="Lebeer S."/>
        </authorList>
    </citation>
    <scope>NUCLEOTIDE SEQUENCE [LARGE SCALE GENOMIC DNA]</scope>
    <source>
        <strain evidence="1 2">CMPG5300</strain>
    </source>
</reference>
<dbReference type="AlphaFoldDB" id="A0AAW3FSM6"/>
<gene>
    <name evidence="1" type="ORF">CMPG5300_0374</name>
</gene>